<evidence type="ECO:0000313" key="2">
    <source>
        <dbReference type="WBParaSite" id="PTRK_0001795200.1"/>
    </source>
</evidence>
<keyword evidence="1" id="KW-1185">Reference proteome</keyword>
<protein>
    <submittedName>
        <fullName evidence="2">ZP domain-containing protein</fullName>
    </submittedName>
</protein>
<dbReference type="WBParaSite" id="PTRK_0001795200.1">
    <property type="protein sequence ID" value="PTRK_0001795200.1"/>
    <property type="gene ID" value="PTRK_0001795200"/>
</dbReference>
<reference evidence="2" key="1">
    <citation type="submission" date="2017-02" db="UniProtKB">
        <authorList>
            <consortium name="WormBaseParasite"/>
        </authorList>
    </citation>
    <scope>IDENTIFICATION</scope>
</reference>
<proteinExistence type="predicted"/>
<accession>A0A0N5A7H2</accession>
<sequence>MIFLLCHDIIYGGCKEYSRAENPSKYGFLITRYDLIGSWYSSFHTVVVIYHTCNVNVEKTKHISCYFEQDDDCLDCINETDTNCTYYVDLDKSKADEKCKLKRQVPNVVEEVNTPGDVYKETNVGGIEENNKKNYDNKESIDAVLSR</sequence>
<dbReference type="Proteomes" id="UP000038045">
    <property type="component" value="Unplaced"/>
</dbReference>
<organism evidence="1 2">
    <name type="scientific">Parastrongyloides trichosuri</name>
    <name type="common">Possum-specific nematode worm</name>
    <dbReference type="NCBI Taxonomy" id="131310"/>
    <lineage>
        <taxon>Eukaryota</taxon>
        <taxon>Metazoa</taxon>
        <taxon>Ecdysozoa</taxon>
        <taxon>Nematoda</taxon>
        <taxon>Chromadorea</taxon>
        <taxon>Rhabditida</taxon>
        <taxon>Tylenchina</taxon>
        <taxon>Panagrolaimomorpha</taxon>
        <taxon>Strongyloidoidea</taxon>
        <taxon>Strongyloididae</taxon>
        <taxon>Parastrongyloides</taxon>
    </lineage>
</organism>
<evidence type="ECO:0000313" key="1">
    <source>
        <dbReference type="Proteomes" id="UP000038045"/>
    </source>
</evidence>
<dbReference type="AlphaFoldDB" id="A0A0N5A7H2"/>
<name>A0A0N5A7H2_PARTI</name>